<reference evidence="1" key="6">
    <citation type="journal article" date="2002" name="Nature">
        <title>Analysis of the mouse transcriptome based on functional annotation of 60,770 full-length cDNAs.</title>
        <authorList>
            <consortium name="The FANTOM Consortium and the RIKEN Genome Exploration Research Group Phase I and II Team"/>
        </authorList>
    </citation>
    <scope>NUCLEOTIDE SEQUENCE</scope>
    <source>
        <strain evidence="1">C57BL/6J</strain>
        <tissue evidence="1">Testis</tissue>
    </source>
</reference>
<reference evidence="1" key="3">
    <citation type="journal article" date="2000" name="Genome Res.">
        <title>RIKEN integrated sequence analysis (RISA) system--384-format sequencing pipeline with 384 multicapillary sequencer.</title>
        <authorList>
            <person name="Shibata K."/>
            <person name="Itoh M."/>
            <person name="Aizawa K."/>
            <person name="Nagaoka S."/>
            <person name="Sasaki N."/>
            <person name="Carninci P."/>
            <person name="Konno H."/>
            <person name="Akiyama J."/>
            <person name="Nishi K."/>
            <person name="Kitsunai T."/>
            <person name="Tashiro H."/>
            <person name="Itoh M."/>
            <person name="Sumi N."/>
            <person name="Ishii Y."/>
            <person name="Nakamura S."/>
            <person name="Hazama M."/>
            <person name="Nishine T."/>
            <person name="Harada A."/>
            <person name="Yamamoto R."/>
            <person name="Matsumoto H."/>
            <person name="Sakaguchi S."/>
            <person name="Ikegami T."/>
            <person name="Kashiwagi K."/>
            <person name="Fujiwake S."/>
            <person name="Inoue K."/>
            <person name="Togawa Y."/>
            <person name="Izawa M."/>
            <person name="Ohara E."/>
            <person name="Watahiki M."/>
            <person name="Yoneda Y."/>
            <person name="Ishikawa T."/>
            <person name="Ozawa K."/>
            <person name="Tanaka T."/>
            <person name="Matsuura S."/>
            <person name="Kawai J."/>
            <person name="Okazaki Y."/>
            <person name="Muramatsu M."/>
            <person name="Inoue Y."/>
            <person name="Kira A."/>
            <person name="Hayashizaki Y."/>
        </authorList>
    </citation>
    <scope>NUCLEOTIDE SEQUENCE</scope>
    <source>
        <strain evidence="1">C57BL/6J</strain>
        <tissue evidence="1">Testis</tissue>
    </source>
</reference>
<dbReference type="MGI" id="MGI:3642724">
    <property type="gene designation" value="Gm9867"/>
</dbReference>
<gene>
    <name evidence="2" type="primary">Gm9867</name>
</gene>
<accession>Q8CDH0</accession>
<name>Q8CDH0_MOUSE</name>
<dbReference type="AGR" id="MGI:3642724"/>
<reference evidence="1" key="8">
    <citation type="journal article" date="2005" name="Science">
        <title>Antisense Transcription in the Mammalian Transcriptome.</title>
        <authorList>
            <consortium name="RIKEN Genome Exploration Research Group and Genome Science Group (Genome Network Project Core Group) and the FANTOM Consortium"/>
        </authorList>
    </citation>
    <scope>NUCLEOTIDE SEQUENCE</scope>
    <source>
        <strain evidence="1">C57BL/6J</strain>
        <tissue evidence="1">Testis</tissue>
    </source>
</reference>
<dbReference type="AlphaFoldDB" id="Q8CDH0"/>
<protein>
    <submittedName>
        <fullName evidence="1">Uncharacterized protein</fullName>
    </submittedName>
</protein>
<organism evidence="1">
    <name type="scientific">Mus musculus</name>
    <name type="common">Mouse</name>
    <dbReference type="NCBI Taxonomy" id="10090"/>
    <lineage>
        <taxon>Eukaryota</taxon>
        <taxon>Metazoa</taxon>
        <taxon>Chordata</taxon>
        <taxon>Craniata</taxon>
        <taxon>Vertebrata</taxon>
        <taxon>Euteleostomi</taxon>
        <taxon>Mammalia</taxon>
        <taxon>Eutheria</taxon>
        <taxon>Euarchontoglires</taxon>
        <taxon>Glires</taxon>
        <taxon>Rodentia</taxon>
        <taxon>Myomorpha</taxon>
        <taxon>Muroidea</taxon>
        <taxon>Muridae</taxon>
        <taxon>Murinae</taxon>
        <taxon>Mus</taxon>
        <taxon>Mus</taxon>
    </lineage>
</organism>
<reference evidence="1" key="5">
    <citation type="submission" date="2001-07" db="EMBL/GenBank/DDBJ databases">
        <authorList>
            <person name="Adachi J."/>
            <person name="Aizawa K."/>
            <person name="Akimura T."/>
            <person name="Arakawa T."/>
            <person name="Bono H."/>
            <person name="Carninci P."/>
            <person name="Fukuda S."/>
            <person name="Furuno M."/>
            <person name="Hanagaki T."/>
            <person name="Hara A."/>
            <person name="Hashizume W."/>
            <person name="Hayashida K."/>
            <person name="Hayatsu N."/>
            <person name="Hiramoto K."/>
            <person name="Hiraoka T."/>
            <person name="Hirozane T."/>
            <person name="Hori F."/>
            <person name="Imotani K."/>
            <person name="Ishii Y."/>
            <person name="Itoh M."/>
            <person name="Kagawa I."/>
            <person name="Kasukawa T."/>
            <person name="Katoh H."/>
            <person name="Kawai J."/>
            <person name="Kojima Y."/>
            <person name="Kondo S."/>
            <person name="Konno H."/>
            <person name="Kouda M."/>
            <person name="Koya S."/>
            <person name="Kurihara C."/>
            <person name="Matsuyama T."/>
            <person name="Miyazaki A."/>
            <person name="Murata M."/>
            <person name="Nakamura M."/>
            <person name="Nishi K."/>
            <person name="Nomura K."/>
            <person name="Numazaki R."/>
            <person name="Ohno M."/>
            <person name="Ohsato N."/>
            <person name="Okazaki Y."/>
            <person name="Saito R."/>
            <person name="Saitoh H."/>
            <person name="Sakai C."/>
            <person name="Sakai K."/>
            <person name="Sakazume N."/>
            <person name="Sano H."/>
            <person name="Sasaki D."/>
            <person name="Shibata K."/>
            <person name="Shinagawa A."/>
            <person name="Shiraki T."/>
            <person name="Sogabe Y."/>
            <person name="Tagami M."/>
            <person name="Tagawa A."/>
            <person name="Takahashi F."/>
            <person name="Takaku-Akahira S."/>
            <person name="Takeda Y."/>
            <person name="Tanaka T."/>
            <person name="Tomaru A."/>
            <person name="Toya T."/>
            <person name="Yasunishi A."/>
            <person name="Muramatsu M."/>
            <person name="Hayashizaki Y."/>
        </authorList>
    </citation>
    <scope>NUCLEOTIDE SEQUENCE</scope>
    <source>
        <strain evidence="1">C57BL/6J</strain>
        <tissue evidence="1">Testis</tissue>
    </source>
</reference>
<reference evidence="1" key="4">
    <citation type="journal article" date="2001" name="Nature">
        <title>Functional annotation of a full-length mouse cDNA collection.</title>
        <authorList>
            <consortium name="The RIKEN Genome Exploration Research Group Phase II Team and the FANTOM Consortium"/>
        </authorList>
    </citation>
    <scope>NUCLEOTIDE SEQUENCE</scope>
    <source>
        <strain evidence="1">C57BL/6J</strain>
        <tissue evidence="1">Testis</tissue>
    </source>
</reference>
<evidence type="ECO:0000313" key="2">
    <source>
        <dbReference type="MGI" id="MGI:3642724"/>
    </source>
</evidence>
<evidence type="ECO:0000313" key="1">
    <source>
        <dbReference type="EMBL" id="BAC26762.1"/>
    </source>
</evidence>
<reference evidence="1" key="2">
    <citation type="journal article" date="2000" name="Genome Res.">
        <title>Normalization and subtraction of cap-trapper-selected cDNAs to prepare full-length cDNA libraries for rapid discovery of new genes.</title>
        <authorList>
            <person name="Carninci P."/>
            <person name="Shibata Y."/>
            <person name="Hayatsu N."/>
            <person name="Sugahara Y."/>
            <person name="Shibata K."/>
            <person name="Itoh M."/>
            <person name="Konno H."/>
            <person name="Okazaki Y."/>
            <person name="Muramatsu M."/>
            <person name="Hayashizaki Y."/>
        </authorList>
    </citation>
    <scope>NUCLEOTIDE SEQUENCE</scope>
    <source>
        <strain evidence="1">C57BL/6J</strain>
        <tissue evidence="1">Testis</tissue>
    </source>
</reference>
<reference evidence="1" key="1">
    <citation type="journal article" date="1999" name="Methods Enzymol.">
        <title>High-efficiency full-length cDNA cloning.</title>
        <authorList>
            <person name="Carninci P."/>
            <person name="Hayashizaki Y."/>
        </authorList>
    </citation>
    <scope>NUCLEOTIDE SEQUENCE</scope>
    <source>
        <strain evidence="1">C57BL/6J</strain>
        <tissue evidence="1">Testis</tissue>
    </source>
</reference>
<reference evidence="1" key="7">
    <citation type="journal article" date="2005" name="Science">
        <title>The Transcriptional Landscape of the Mammalian Genome.</title>
        <authorList>
            <consortium name="The FANTOM Consortium"/>
            <consortium name="Riken Genome Exploration Research Group and Genome Science Group (Genome Network Project Core Group)"/>
        </authorList>
    </citation>
    <scope>NUCLEOTIDE SEQUENCE</scope>
    <source>
        <strain evidence="1">C57BL/6J</strain>
        <tissue evidence="1">Testis</tissue>
    </source>
</reference>
<sequence length="163" mass="17304">MNLCGPFSIKPQWPSTMREDSLVTVAGTGCQVCSKQIPGGGGGGGGRTVLVTWRRVSDATKDFTAAPGDGCHLSIGRVQEEDFPPTPPLAGSFTCSGSRFEGAQSVVQEKELAGHSRLCSGGKQRVDARSRSFTFTPGSPPTGWHHLCSRRVSLSYTFLETLS</sequence>
<dbReference type="EMBL" id="AK030056">
    <property type="protein sequence ID" value="BAC26762.1"/>
    <property type="molecule type" value="mRNA"/>
</dbReference>
<proteinExistence type="evidence at transcript level"/>